<dbReference type="Proteomes" id="UP000235616">
    <property type="component" value="Unassembled WGS sequence"/>
</dbReference>
<gene>
    <name evidence="2" type="ORF">C0Z18_12165</name>
</gene>
<comment type="caution">
    <text evidence="2">The sequence shown here is derived from an EMBL/GenBank/DDBJ whole genome shotgun (WGS) entry which is preliminary data.</text>
</comment>
<protein>
    <submittedName>
        <fullName evidence="2">Uncharacterized protein</fullName>
    </submittedName>
</protein>
<name>A0A2N7VSL7_9BURK</name>
<keyword evidence="3" id="KW-1185">Reference proteome</keyword>
<dbReference type="EMBL" id="PNYA01000009">
    <property type="protein sequence ID" value="PMS20148.1"/>
    <property type="molecule type" value="Genomic_DNA"/>
</dbReference>
<dbReference type="RefSeq" id="WP_102645656.1">
    <property type="nucleotide sequence ID" value="NZ_PNYA01000009.1"/>
</dbReference>
<dbReference type="OrthoDB" id="8968625at2"/>
<evidence type="ECO:0000313" key="3">
    <source>
        <dbReference type="Proteomes" id="UP000235616"/>
    </source>
</evidence>
<dbReference type="AlphaFoldDB" id="A0A2N7VSL7"/>
<keyword evidence="1" id="KW-1133">Transmembrane helix</keyword>
<accession>A0A2N7VSL7</accession>
<organism evidence="2 3">
    <name type="scientific">Trinickia dabaoshanensis</name>
    <dbReference type="NCBI Taxonomy" id="564714"/>
    <lineage>
        <taxon>Bacteria</taxon>
        <taxon>Pseudomonadati</taxon>
        <taxon>Pseudomonadota</taxon>
        <taxon>Betaproteobacteria</taxon>
        <taxon>Burkholderiales</taxon>
        <taxon>Burkholderiaceae</taxon>
        <taxon>Trinickia</taxon>
    </lineage>
</organism>
<sequence>MSNRSAPFLIAAGRGLLDAGERAVYVAGAAAAAGWSIALEWTRAPWTGMLLAAVSTITAVISLWLMVRIAIDKKLFAALEQTELGADTLAALDDALSALGWIDGSKAGRTLDARVRGVARLCKKATSLAAFQMLLIAGALSASGFVPFLRP</sequence>
<evidence type="ECO:0000256" key="1">
    <source>
        <dbReference type="SAM" id="Phobius"/>
    </source>
</evidence>
<keyword evidence="1" id="KW-0812">Transmembrane</keyword>
<reference evidence="2 3" key="1">
    <citation type="submission" date="2018-01" db="EMBL/GenBank/DDBJ databases">
        <title>Whole genome analyses suggest that Burkholderia sensu lato contains two further novel genera in the rhizoxinica-symbiotica group Mycetohabitans gen. nov., and Trinickia gen. nov.: implications for the evolution of diazotrophy and nodulation in the Burkholderiaceae.</title>
        <authorList>
            <person name="Estrada-de los Santos P."/>
            <person name="Palmer M."/>
            <person name="Chavez-Ramirez B."/>
            <person name="Beukes C."/>
            <person name="Steenkamp E.T."/>
            <person name="Hirsch A.M."/>
            <person name="Manyaka P."/>
            <person name="Maluk M."/>
            <person name="Lafos M."/>
            <person name="Crook M."/>
            <person name="Gross E."/>
            <person name="Simon M.F."/>
            <person name="Bueno dos Reis Junior F."/>
            <person name="Poole P.S."/>
            <person name="Venter S.N."/>
            <person name="James E.K."/>
        </authorList>
    </citation>
    <scope>NUCLEOTIDE SEQUENCE [LARGE SCALE GENOMIC DNA]</scope>
    <source>
        <strain evidence="2 3">GIMN1.004</strain>
    </source>
</reference>
<feature type="transmembrane region" description="Helical" evidence="1">
    <location>
        <begin position="128"/>
        <end position="149"/>
    </location>
</feature>
<evidence type="ECO:0000313" key="2">
    <source>
        <dbReference type="EMBL" id="PMS20148.1"/>
    </source>
</evidence>
<feature type="transmembrane region" description="Helical" evidence="1">
    <location>
        <begin position="48"/>
        <end position="67"/>
    </location>
</feature>
<keyword evidence="1" id="KW-0472">Membrane</keyword>
<proteinExistence type="predicted"/>